<dbReference type="Proteomes" id="UP001246858">
    <property type="component" value="Unassembled WGS sequence"/>
</dbReference>
<gene>
    <name evidence="1" type="ORF">J2X78_002276</name>
</gene>
<name>A0ACC6KWU2_9SPHI</name>
<protein>
    <submittedName>
        <fullName evidence="1">Uncharacterized protein</fullName>
    </submittedName>
</protein>
<organism evidence="1 2">
    <name type="scientific">Pedobacter africanus</name>
    <dbReference type="NCBI Taxonomy" id="151894"/>
    <lineage>
        <taxon>Bacteria</taxon>
        <taxon>Pseudomonadati</taxon>
        <taxon>Bacteroidota</taxon>
        <taxon>Sphingobacteriia</taxon>
        <taxon>Sphingobacteriales</taxon>
        <taxon>Sphingobacteriaceae</taxon>
        <taxon>Pedobacter</taxon>
    </lineage>
</organism>
<comment type="caution">
    <text evidence="1">The sequence shown here is derived from an EMBL/GenBank/DDBJ whole genome shotgun (WGS) entry which is preliminary data.</text>
</comment>
<evidence type="ECO:0000313" key="2">
    <source>
        <dbReference type="Proteomes" id="UP001246858"/>
    </source>
</evidence>
<reference evidence="1" key="1">
    <citation type="submission" date="2023-07" db="EMBL/GenBank/DDBJ databases">
        <title>Sorghum-associated microbial communities from plants grown in Nebraska, USA.</title>
        <authorList>
            <person name="Schachtman D."/>
        </authorList>
    </citation>
    <scope>NUCLEOTIDE SEQUENCE</scope>
    <source>
        <strain evidence="1">2697</strain>
    </source>
</reference>
<accession>A0ACC6KWU2</accession>
<evidence type="ECO:0000313" key="1">
    <source>
        <dbReference type="EMBL" id="MDR6783711.1"/>
    </source>
</evidence>
<sequence>MQKLLPKRAGKRNKKTGPATAGPELSIIKDERFLLKLLF</sequence>
<dbReference type="EMBL" id="JAVDTF010000002">
    <property type="protein sequence ID" value="MDR6783711.1"/>
    <property type="molecule type" value="Genomic_DNA"/>
</dbReference>
<proteinExistence type="predicted"/>
<keyword evidence="2" id="KW-1185">Reference proteome</keyword>